<keyword evidence="2" id="KW-1185">Reference proteome</keyword>
<proteinExistence type="predicted"/>
<accession>A0A1R3RYA1</accession>
<protein>
    <recommendedName>
        <fullName evidence="3">Inhibitor I9 domain-containing protein</fullName>
    </recommendedName>
</protein>
<reference evidence="2" key="1">
    <citation type="journal article" date="2017" name="Genome Biol.">
        <title>Comparative genomics reveals high biological diversity and specific adaptations in the industrially and medically important fungal genus Aspergillus.</title>
        <authorList>
            <person name="de Vries R.P."/>
            <person name="Riley R."/>
            <person name="Wiebenga A."/>
            <person name="Aguilar-Osorio G."/>
            <person name="Amillis S."/>
            <person name="Uchima C.A."/>
            <person name="Anderluh G."/>
            <person name="Asadollahi M."/>
            <person name="Askin M."/>
            <person name="Barry K."/>
            <person name="Battaglia E."/>
            <person name="Bayram O."/>
            <person name="Benocci T."/>
            <person name="Braus-Stromeyer S.A."/>
            <person name="Caldana C."/>
            <person name="Canovas D."/>
            <person name="Cerqueira G.C."/>
            <person name="Chen F."/>
            <person name="Chen W."/>
            <person name="Choi C."/>
            <person name="Clum A."/>
            <person name="Dos Santos R.A."/>
            <person name="Damasio A.R."/>
            <person name="Diallinas G."/>
            <person name="Emri T."/>
            <person name="Fekete E."/>
            <person name="Flipphi M."/>
            <person name="Freyberg S."/>
            <person name="Gallo A."/>
            <person name="Gournas C."/>
            <person name="Habgood R."/>
            <person name="Hainaut M."/>
            <person name="Harispe M.L."/>
            <person name="Henrissat B."/>
            <person name="Hilden K.S."/>
            <person name="Hope R."/>
            <person name="Hossain A."/>
            <person name="Karabika E."/>
            <person name="Karaffa L."/>
            <person name="Karanyi Z."/>
            <person name="Krasevec N."/>
            <person name="Kuo A."/>
            <person name="Kusch H."/>
            <person name="LaButti K."/>
            <person name="Lagendijk E.L."/>
            <person name="Lapidus A."/>
            <person name="Levasseur A."/>
            <person name="Lindquist E."/>
            <person name="Lipzen A."/>
            <person name="Logrieco A.F."/>
            <person name="MacCabe A."/>
            <person name="Maekelae M.R."/>
            <person name="Malavazi I."/>
            <person name="Melin P."/>
            <person name="Meyer V."/>
            <person name="Mielnichuk N."/>
            <person name="Miskei M."/>
            <person name="Molnar A.P."/>
            <person name="Mule G."/>
            <person name="Ngan C.Y."/>
            <person name="Orejas M."/>
            <person name="Orosz E."/>
            <person name="Ouedraogo J.P."/>
            <person name="Overkamp K.M."/>
            <person name="Park H.-S."/>
            <person name="Perrone G."/>
            <person name="Piumi F."/>
            <person name="Punt P.J."/>
            <person name="Ram A.F."/>
            <person name="Ramon A."/>
            <person name="Rauscher S."/>
            <person name="Record E."/>
            <person name="Riano-Pachon D.M."/>
            <person name="Robert V."/>
            <person name="Roehrig J."/>
            <person name="Ruller R."/>
            <person name="Salamov A."/>
            <person name="Salih N.S."/>
            <person name="Samson R.A."/>
            <person name="Sandor E."/>
            <person name="Sanguinetti M."/>
            <person name="Schuetze T."/>
            <person name="Sepcic K."/>
            <person name="Shelest E."/>
            <person name="Sherlock G."/>
            <person name="Sophianopoulou V."/>
            <person name="Squina F.M."/>
            <person name="Sun H."/>
            <person name="Susca A."/>
            <person name="Todd R.B."/>
            <person name="Tsang A."/>
            <person name="Unkles S.E."/>
            <person name="van de Wiele N."/>
            <person name="van Rossen-Uffink D."/>
            <person name="Oliveira J.V."/>
            <person name="Vesth T.C."/>
            <person name="Visser J."/>
            <person name="Yu J.-H."/>
            <person name="Zhou M."/>
            <person name="Andersen M.R."/>
            <person name="Archer D.B."/>
            <person name="Baker S.E."/>
            <person name="Benoit I."/>
            <person name="Brakhage A.A."/>
            <person name="Braus G.H."/>
            <person name="Fischer R."/>
            <person name="Frisvad J.C."/>
            <person name="Goldman G.H."/>
            <person name="Houbraken J."/>
            <person name="Oakley B."/>
            <person name="Pocsi I."/>
            <person name="Scazzocchio C."/>
            <person name="Seiboth B."/>
            <person name="vanKuyk P.A."/>
            <person name="Wortman J."/>
            <person name="Dyer P.S."/>
            <person name="Grigoriev I.V."/>
        </authorList>
    </citation>
    <scope>NUCLEOTIDE SEQUENCE [LARGE SCALE GENOMIC DNA]</scope>
    <source>
        <strain evidence="2">ITEM 5010</strain>
    </source>
</reference>
<evidence type="ECO:0000313" key="1">
    <source>
        <dbReference type="EMBL" id="OOF99484.1"/>
    </source>
</evidence>
<gene>
    <name evidence="1" type="ORF">ASPCADRAFT_203263</name>
</gene>
<dbReference type="OrthoDB" id="5518345at2759"/>
<dbReference type="VEuPathDB" id="FungiDB:ASPCADRAFT_203263"/>
<dbReference type="EMBL" id="KV907494">
    <property type="protein sequence ID" value="OOF99484.1"/>
    <property type="molecule type" value="Genomic_DNA"/>
</dbReference>
<dbReference type="Proteomes" id="UP000188318">
    <property type="component" value="Unassembled WGS sequence"/>
</dbReference>
<name>A0A1R3RYA1_ASPC5</name>
<evidence type="ECO:0000313" key="2">
    <source>
        <dbReference type="Proteomes" id="UP000188318"/>
    </source>
</evidence>
<dbReference type="AlphaFoldDB" id="A0A1R3RYA1"/>
<sequence length="71" mass="8060">MFRYSITTRPGAPAGEIEKAKTHATKNKGKIVAEPFVLKGGFIVDYPEEQVDIHEVSDHLHIEQNHEFKTQ</sequence>
<evidence type="ECO:0008006" key="3">
    <source>
        <dbReference type="Google" id="ProtNLM"/>
    </source>
</evidence>
<organism evidence="1 2">
    <name type="scientific">Aspergillus carbonarius (strain ITEM 5010)</name>
    <dbReference type="NCBI Taxonomy" id="602072"/>
    <lineage>
        <taxon>Eukaryota</taxon>
        <taxon>Fungi</taxon>
        <taxon>Dikarya</taxon>
        <taxon>Ascomycota</taxon>
        <taxon>Pezizomycotina</taxon>
        <taxon>Eurotiomycetes</taxon>
        <taxon>Eurotiomycetidae</taxon>
        <taxon>Eurotiales</taxon>
        <taxon>Aspergillaceae</taxon>
        <taxon>Aspergillus</taxon>
        <taxon>Aspergillus subgen. Circumdati</taxon>
    </lineage>
</organism>